<reference evidence="2 3" key="1">
    <citation type="submission" date="2016-12" db="EMBL/GenBank/DDBJ databases">
        <title>Clostridium tepidum sp. nov., a close relative of Clostridium sporogenes and Clostridium botulinum Group I.</title>
        <authorList>
            <person name="Dobritsa A.P."/>
            <person name="Kutumbaka K.K."/>
            <person name="Werner K."/>
            <person name="Wiedmann M."/>
            <person name="Asmus A."/>
            <person name="Samadpour M."/>
        </authorList>
    </citation>
    <scope>NUCLEOTIDE SEQUENCE [LARGE SCALE GENOMIC DNA]</scope>
    <source>
        <strain evidence="2 3">IEH 97212</strain>
    </source>
</reference>
<dbReference type="OrthoDB" id="5291305at2"/>
<organism evidence="2 3">
    <name type="scientific">Clostridium tepidum</name>
    <dbReference type="NCBI Taxonomy" id="1962263"/>
    <lineage>
        <taxon>Bacteria</taxon>
        <taxon>Bacillati</taxon>
        <taxon>Bacillota</taxon>
        <taxon>Clostridia</taxon>
        <taxon>Eubacteriales</taxon>
        <taxon>Clostridiaceae</taxon>
        <taxon>Clostridium</taxon>
    </lineage>
</organism>
<feature type="domain" description="6-hydroxymethylpterin diphosphokinase MptE-like" evidence="1">
    <location>
        <begin position="182"/>
        <end position="350"/>
    </location>
</feature>
<sequence>MDLFRQFFLQQSNDNCKIINIKENNKDIYLGNKNSEKENINNFIKNLNIPDGETFIFIFGLASGEYIKELINNIGYGNKVYIFEPEEVIYNYIMMDLDINNILKADSRVKVFKFKDKNEIMNILNTYVDKSYLNKYVCSFYTNYEKAFSDKFNVFNEAIKEFWIDVGALRASNITFGDKVINNYINNIKEIEKNINANKFKNIFLGCTAIVVSSGPSLEKNIKFLKKYKDNCIIICASRSIQELIKNEITPDFICAIDPGEIMERLLVESMELEIPMVVTEQVNSNVVKNYKGKKLFVLNSFKNTIEKIFNEEYFSIQLGGSVAHLATAFAVLLGAKNVIFIGQDLAFTNNRYHSILSTNENLIKEKTILNRNDLFYVDGNIEERVLTNNSFLTFKNWFEIFISNNPNINFINSTEGGAKIKGTKIMPLKDSLNIYCKEKINKHFNLDTSYNVEGVIIKYLNKKLQIMYELSVQAIQYSKKMIKYYEGNKNIKINNVLKKLDEIDFKFYKNQEIIYMLNLFKYKDMETLNNEDEYREKIKESNKNAGIRLGKRTLQCYKIYSSAIKEIMERI</sequence>
<dbReference type="Proteomes" id="UP000190256">
    <property type="component" value="Unassembled WGS sequence"/>
</dbReference>
<dbReference type="AlphaFoldDB" id="A0A1S9IHH8"/>
<accession>A0A1S9IHH8</accession>
<dbReference type="RefSeq" id="WP_078054407.1">
    <property type="nucleotide sequence ID" value="NZ_MRAE01000002.1"/>
</dbReference>
<proteinExistence type="predicted"/>
<protein>
    <recommendedName>
        <fullName evidence="1">6-hydroxymethylpterin diphosphokinase MptE-like domain-containing protein</fullName>
    </recommendedName>
</protein>
<evidence type="ECO:0000259" key="1">
    <source>
        <dbReference type="Pfam" id="PF01973"/>
    </source>
</evidence>
<dbReference type="InterPro" id="IPR002826">
    <property type="entry name" value="MptE-like"/>
</dbReference>
<dbReference type="PANTHER" id="PTHR41786:SF1">
    <property type="entry name" value="6-HYDROXYMETHYLPTERIN DIPHOSPHOKINASE MPTE-LIKE DOMAIN-CONTAINING PROTEIN"/>
    <property type="match status" value="1"/>
</dbReference>
<gene>
    <name evidence="2" type="ORF">BS638_01465</name>
</gene>
<evidence type="ECO:0000313" key="2">
    <source>
        <dbReference type="EMBL" id="OOO69766.1"/>
    </source>
</evidence>
<comment type="caution">
    <text evidence="2">The sequence shown here is derived from an EMBL/GenBank/DDBJ whole genome shotgun (WGS) entry which is preliminary data.</text>
</comment>
<evidence type="ECO:0000313" key="3">
    <source>
        <dbReference type="Proteomes" id="UP000190256"/>
    </source>
</evidence>
<dbReference type="PANTHER" id="PTHR41786">
    <property type="entry name" value="MOTILITY ACCESSORY FACTOR MAF"/>
    <property type="match status" value="1"/>
</dbReference>
<dbReference type="EMBL" id="MRAE01000002">
    <property type="protein sequence ID" value="OOO69766.1"/>
    <property type="molecule type" value="Genomic_DNA"/>
</dbReference>
<name>A0A1S9IHH8_9CLOT</name>
<dbReference type="STRING" id="1962263.BS637_00915"/>
<dbReference type="Pfam" id="PF01973">
    <property type="entry name" value="MptE-like"/>
    <property type="match status" value="1"/>
</dbReference>